<evidence type="ECO:0000313" key="2">
    <source>
        <dbReference type="Proteomes" id="UP001074635"/>
    </source>
</evidence>
<protein>
    <submittedName>
        <fullName evidence="1">Uncharacterized protein</fullName>
    </submittedName>
</protein>
<dbReference type="EMBL" id="JAPQTC020000004">
    <property type="protein sequence ID" value="MDT8505424.1"/>
    <property type="molecule type" value="Genomic_DNA"/>
</dbReference>
<organism evidence="1 2">
    <name type="scientific">Alcaligenes nematophilus</name>
    <dbReference type="NCBI Taxonomy" id="2994643"/>
    <lineage>
        <taxon>Bacteria</taxon>
        <taxon>Pseudomonadati</taxon>
        <taxon>Pseudomonadota</taxon>
        <taxon>Betaproteobacteria</taxon>
        <taxon>Burkholderiales</taxon>
        <taxon>Alcaligenaceae</taxon>
        <taxon>Alcaligenes</taxon>
    </lineage>
</organism>
<keyword evidence="2" id="KW-1185">Reference proteome</keyword>
<name>A0ABU3MUJ4_9BURK</name>
<evidence type="ECO:0000313" key="1">
    <source>
        <dbReference type="EMBL" id="MDT8505424.1"/>
    </source>
</evidence>
<accession>A0ABU3MUJ4</accession>
<comment type="caution">
    <text evidence="1">The sequence shown here is derived from an EMBL/GenBank/DDBJ whole genome shotgun (WGS) entry which is preliminary data.</text>
</comment>
<dbReference type="RefSeq" id="WP_268380442.1">
    <property type="nucleotide sequence ID" value="NZ_JAPQTC020000004.1"/>
</dbReference>
<reference evidence="1" key="1">
    <citation type="submission" date="2023-08" db="EMBL/GenBank/DDBJ databases">
        <title>Study of Resistomes in environmental pathogenic environmental.</title>
        <authorList>
            <person name="Bhattacharjee A."/>
            <person name="Singh A.K."/>
        </authorList>
    </citation>
    <scope>NUCLEOTIDE SEQUENCE</scope>
    <source>
        <strain evidence="1">S1</strain>
    </source>
</reference>
<sequence length="91" mass="9977">METIYVQNSGGMACVGNDLAARAAEKIGALRQVFGDRIPPGSIIIYRTNEIGGWFGVRRSEQHGRLCRSRSFERTLAAAQRIAKETGATHE</sequence>
<gene>
    <name evidence="1" type="ORF">OYC61_014055</name>
</gene>
<proteinExistence type="predicted"/>
<dbReference type="Proteomes" id="UP001074635">
    <property type="component" value="Unassembled WGS sequence"/>
</dbReference>